<feature type="compositionally biased region" description="Acidic residues" evidence="1">
    <location>
        <begin position="604"/>
        <end position="636"/>
    </location>
</feature>
<dbReference type="Proteomes" id="UP001642484">
    <property type="component" value="Unassembled WGS sequence"/>
</dbReference>
<name>A0ABP0RIJ8_9DINO</name>
<feature type="compositionally biased region" description="Basic residues" evidence="1">
    <location>
        <begin position="526"/>
        <end position="549"/>
    </location>
</feature>
<proteinExistence type="predicted"/>
<evidence type="ECO:0000256" key="2">
    <source>
        <dbReference type="SAM" id="SignalP"/>
    </source>
</evidence>
<feature type="compositionally biased region" description="Basic and acidic residues" evidence="1">
    <location>
        <begin position="455"/>
        <end position="505"/>
    </location>
</feature>
<feature type="compositionally biased region" description="Basic and acidic residues" evidence="1">
    <location>
        <begin position="330"/>
        <end position="347"/>
    </location>
</feature>
<protein>
    <submittedName>
        <fullName evidence="3">Uncharacterized protein</fullName>
    </submittedName>
</protein>
<feature type="compositionally biased region" description="Basic residues" evidence="1">
    <location>
        <begin position="506"/>
        <end position="518"/>
    </location>
</feature>
<evidence type="ECO:0000256" key="1">
    <source>
        <dbReference type="SAM" id="MobiDB-lite"/>
    </source>
</evidence>
<feature type="compositionally biased region" description="Basic and acidic residues" evidence="1">
    <location>
        <begin position="573"/>
        <end position="583"/>
    </location>
</feature>
<feature type="chain" id="PRO_5045391513" evidence="2">
    <location>
        <begin position="20"/>
        <end position="1106"/>
    </location>
</feature>
<accession>A0ABP0RIJ8</accession>
<evidence type="ECO:0000313" key="4">
    <source>
        <dbReference type="Proteomes" id="UP001642484"/>
    </source>
</evidence>
<keyword evidence="2" id="KW-0732">Signal</keyword>
<organism evidence="3 4">
    <name type="scientific">Durusdinium trenchii</name>
    <dbReference type="NCBI Taxonomy" id="1381693"/>
    <lineage>
        <taxon>Eukaryota</taxon>
        <taxon>Sar</taxon>
        <taxon>Alveolata</taxon>
        <taxon>Dinophyceae</taxon>
        <taxon>Suessiales</taxon>
        <taxon>Symbiodiniaceae</taxon>
        <taxon>Durusdinium</taxon>
    </lineage>
</organism>
<feature type="compositionally biased region" description="Basic and acidic residues" evidence="1">
    <location>
        <begin position="378"/>
        <end position="448"/>
    </location>
</feature>
<dbReference type="EMBL" id="CAXAMN010025906">
    <property type="protein sequence ID" value="CAK9099022.1"/>
    <property type="molecule type" value="Genomic_DNA"/>
</dbReference>
<keyword evidence="4" id="KW-1185">Reference proteome</keyword>
<feature type="region of interest" description="Disordered" evidence="1">
    <location>
        <begin position="290"/>
        <end position="647"/>
    </location>
</feature>
<gene>
    <name evidence="3" type="ORF">CCMP2556_LOCUS46867</name>
</gene>
<sequence length="1106" mass="124903">MQAPLVFATVVSLLFQVPGLDWSKPTDHFEVFSGDMSVTKAEWMEGRDAMPFDIELDEKRMNMLSAEGFANALHCVCNLKPGGGHMSAPVCSTWVFMSRGSTLRSRTRPLGRKDSGAVRDGNVLAARALVLCILAAAKGCFWLLEQPASSIMELHPLFQAAIRLLGTHRLCIAMGRYGAPTPKRTILYSSHACVRDIQDYEVEPEYDDSRQMVVKYVNQKGESRIHGGAHLKSSQAYPKQFGVALAKVRTKFAKRHRRQAMSFLRQARMSDREFDCRPRINRAWLSYSPVSISTNMPDPSPRTPPRRRHRSKTPGSAQVPTRPSALRNPMDQRGREKERKKEEEKRGSKNVNNKTDPKKRKESSGSGKDAKDDDEIEQAAKDKKEAQDMKGKEKGTDKEKKDKDKKAMKQKEAKKEMEAKMDKEKPTNEAKKCKGEVSREKNVKEVKEVKKHAERNKDKEVKTDKEARVEKEVKVKKEVKVDKETKDDKEKVTKKGADQRKIDKKEKRKKAKKEKRQKVKNDKMDKKKGKRGTKKERRIKYVPVKKHKIDHIFDKSEAEGTGTPSSSHATLSSKEKAEQKLKELTAIMAASDCDSDSLPATDMTGDEEEESMEEEGSGSEETEGDDDDEKEKEEEEEKKKGEAGEKGAECHALVPVIEASRLQVANIRNSVTNKKEWDVFSRQAKTKMPVELNDAYQQNKNDLFNMWLDNGANEQSWSHCVLEVKRKQKETNEAKKGWQAIQGKVLKQRYSEEKWEKVKKKRLESGMFYLDDDFPDDEDETWYFVKEGQSMTNRVETSEELKLAAQKNMDSEMLAAVTDANSGLMRVGALPKVSTASAAGNKALLEGIAEKARTSSIKLSGLEFADDLASNLLKQAEGLEADYTVLSKTVKEALTGVTERMAALEKAQVAASLAFESLLLGNLPDEARVRAAVNETVAALTAWSIGVASEGVGPEMGFMGESLVLRQEPLLNVLAVCAYGLQRCTEVMDLASVVLTKEEAEEASESLHLHLRCYFWLASYFYLRRKMLFKVRCKTHYNFHIAQDIKNYQLNAALFHTFQEESFLGKLKCIAVRCHGKTCTKRLFQRYLLCLAVFLEDLGRTTRKVG</sequence>
<comment type="caution">
    <text evidence="3">The sequence shown here is derived from an EMBL/GenBank/DDBJ whole genome shotgun (WGS) entry which is preliminary data.</text>
</comment>
<feature type="signal peptide" evidence="2">
    <location>
        <begin position="1"/>
        <end position="19"/>
    </location>
</feature>
<feature type="compositionally biased region" description="Polar residues" evidence="1">
    <location>
        <begin position="562"/>
        <end position="572"/>
    </location>
</feature>
<reference evidence="3 4" key="1">
    <citation type="submission" date="2024-02" db="EMBL/GenBank/DDBJ databases">
        <authorList>
            <person name="Chen Y."/>
            <person name="Shah S."/>
            <person name="Dougan E. K."/>
            <person name="Thang M."/>
            <person name="Chan C."/>
        </authorList>
    </citation>
    <scope>NUCLEOTIDE SEQUENCE [LARGE SCALE GENOMIC DNA]</scope>
</reference>
<evidence type="ECO:0000313" key="3">
    <source>
        <dbReference type="EMBL" id="CAK9099022.1"/>
    </source>
</evidence>
<feature type="compositionally biased region" description="Basic and acidic residues" evidence="1">
    <location>
        <begin position="637"/>
        <end position="647"/>
    </location>
</feature>